<dbReference type="InterPro" id="IPR038371">
    <property type="entry name" value="Cu_polyphenol_OxRdtase_sf"/>
</dbReference>
<dbReference type="Proteomes" id="UP000193870">
    <property type="component" value="Unassembled WGS sequence"/>
</dbReference>
<evidence type="ECO:0000256" key="3">
    <source>
        <dbReference type="ARBA" id="ARBA00022679"/>
    </source>
</evidence>
<comment type="catalytic activity">
    <reaction evidence="9">
        <text>S-methyl-5'-thioadenosine + phosphate = 5-(methylsulfanyl)-alpha-D-ribose 1-phosphate + adenine</text>
        <dbReference type="Rhea" id="RHEA:11852"/>
        <dbReference type="ChEBI" id="CHEBI:16708"/>
        <dbReference type="ChEBI" id="CHEBI:17509"/>
        <dbReference type="ChEBI" id="CHEBI:43474"/>
        <dbReference type="ChEBI" id="CHEBI:58533"/>
        <dbReference type="EC" id="2.4.2.28"/>
    </reaction>
    <physiologicalReaction direction="left-to-right" evidence="9">
        <dbReference type="Rhea" id="RHEA:11853"/>
    </physiologicalReaction>
</comment>
<comment type="similarity">
    <text evidence="2 10">Belongs to the purine nucleoside phosphorylase YfiH/LACC1 family.</text>
</comment>
<evidence type="ECO:0000256" key="2">
    <source>
        <dbReference type="ARBA" id="ARBA00007353"/>
    </source>
</evidence>
<evidence type="ECO:0000256" key="7">
    <source>
        <dbReference type="ARBA" id="ARBA00047989"/>
    </source>
</evidence>
<evidence type="ECO:0000256" key="6">
    <source>
        <dbReference type="ARBA" id="ARBA00022833"/>
    </source>
</evidence>
<dbReference type="STRING" id="315423.SAMN04488020_103237"/>
<evidence type="ECO:0000256" key="9">
    <source>
        <dbReference type="ARBA" id="ARBA00049893"/>
    </source>
</evidence>
<evidence type="ECO:0000256" key="1">
    <source>
        <dbReference type="ARBA" id="ARBA00000553"/>
    </source>
</evidence>
<dbReference type="PANTHER" id="PTHR30616">
    <property type="entry name" value="UNCHARACTERIZED PROTEIN YFIH"/>
    <property type="match status" value="1"/>
</dbReference>
<evidence type="ECO:0000256" key="5">
    <source>
        <dbReference type="ARBA" id="ARBA00022801"/>
    </source>
</evidence>
<dbReference type="GO" id="GO:0016787">
    <property type="term" value="F:hydrolase activity"/>
    <property type="evidence" value="ECO:0007669"/>
    <property type="project" value="UniProtKB-KW"/>
</dbReference>
<dbReference type="NCBIfam" id="TIGR00726">
    <property type="entry name" value="peptidoglycan editing factor PgeF"/>
    <property type="match status" value="1"/>
</dbReference>
<keyword evidence="6" id="KW-0862">Zinc</keyword>
<dbReference type="GO" id="GO:0005507">
    <property type="term" value="F:copper ion binding"/>
    <property type="evidence" value="ECO:0007669"/>
    <property type="project" value="TreeGrafter"/>
</dbReference>
<comment type="catalytic activity">
    <reaction evidence="7">
        <text>adenosine + H2O + H(+) = inosine + NH4(+)</text>
        <dbReference type="Rhea" id="RHEA:24408"/>
        <dbReference type="ChEBI" id="CHEBI:15377"/>
        <dbReference type="ChEBI" id="CHEBI:15378"/>
        <dbReference type="ChEBI" id="CHEBI:16335"/>
        <dbReference type="ChEBI" id="CHEBI:17596"/>
        <dbReference type="ChEBI" id="CHEBI:28938"/>
        <dbReference type="EC" id="3.5.4.4"/>
    </reaction>
    <physiologicalReaction direction="left-to-right" evidence="7">
        <dbReference type="Rhea" id="RHEA:24409"/>
    </physiologicalReaction>
</comment>
<protein>
    <recommendedName>
        <fullName evidence="10">Purine nucleoside phosphorylase</fullName>
    </recommendedName>
</protein>
<comment type="catalytic activity">
    <reaction evidence="1">
        <text>inosine + phosphate = alpha-D-ribose 1-phosphate + hypoxanthine</text>
        <dbReference type="Rhea" id="RHEA:27646"/>
        <dbReference type="ChEBI" id="CHEBI:17368"/>
        <dbReference type="ChEBI" id="CHEBI:17596"/>
        <dbReference type="ChEBI" id="CHEBI:43474"/>
        <dbReference type="ChEBI" id="CHEBI:57720"/>
        <dbReference type="EC" id="2.4.2.1"/>
    </reaction>
    <physiologicalReaction direction="left-to-right" evidence="1">
        <dbReference type="Rhea" id="RHEA:27647"/>
    </physiologicalReaction>
</comment>
<evidence type="ECO:0000256" key="10">
    <source>
        <dbReference type="RuleBase" id="RU361274"/>
    </source>
</evidence>
<dbReference type="PANTHER" id="PTHR30616:SF2">
    <property type="entry name" value="PURINE NUCLEOSIDE PHOSPHORYLASE LACC1"/>
    <property type="match status" value="1"/>
</dbReference>
<dbReference type="OrthoDB" id="4279at2"/>
<reference evidence="11 12" key="1">
    <citation type="submission" date="2017-03" db="EMBL/GenBank/DDBJ databases">
        <authorList>
            <person name="Afonso C.L."/>
            <person name="Miller P.J."/>
            <person name="Scott M.A."/>
            <person name="Spackman E."/>
            <person name="Goraichik I."/>
            <person name="Dimitrov K.M."/>
            <person name="Suarez D.L."/>
            <person name="Swayne D.E."/>
        </authorList>
    </citation>
    <scope>NUCLEOTIDE SEQUENCE [LARGE SCALE GENOMIC DNA]</scope>
    <source>
        <strain evidence="11 12">CECT 7066</strain>
    </source>
</reference>
<dbReference type="Gene3D" id="3.60.140.10">
    <property type="entry name" value="CNF1/YfiH-like putative cysteine hydrolases"/>
    <property type="match status" value="1"/>
</dbReference>
<dbReference type="SUPFAM" id="SSF64438">
    <property type="entry name" value="CNF1/YfiH-like putative cysteine hydrolases"/>
    <property type="match status" value="1"/>
</dbReference>
<keyword evidence="12" id="KW-1185">Reference proteome</keyword>
<keyword evidence="3" id="KW-0808">Transferase</keyword>
<sequence length="251" mass="26656">MSLAFLTSDLLSPIRHGFFTRRGGASSGVFAGLNCGLSSSDQAHVVRINRARVADEMGVPREALATVPQIHSADVSVIEHGGAGERPADAMVTRVPGVALGILTADCMPILLADAEAGVVGAAHAGWKGALGGVIENTVEAMVDLGAGRSRIRAAIGPSISQAAYEVGPEMLDDFIVENPEASRHFAQGKGDRLMFDLPGFGLSRLRAAGVEAEWIGRCTYREPEAFFSYRRATHRLESDYGRLISVIRLD</sequence>
<dbReference type="InterPro" id="IPR003730">
    <property type="entry name" value="Cu_polyphenol_OxRdtase"/>
</dbReference>
<keyword evidence="4" id="KW-0479">Metal-binding</keyword>
<proteinExistence type="inferred from homology"/>
<evidence type="ECO:0000313" key="11">
    <source>
        <dbReference type="EMBL" id="SLN35868.1"/>
    </source>
</evidence>
<dbReference type="InterPro" id="IPR011324">
    <property type="entry name" value="Cytotoxic_necrot_fac-like_cat"/>
</dbReference>
<evidence type="ECO:0000256" key="4">
    <source>
        <dbReference type="ARBA" id="ARBA00022723"/>
    </source>
</evidence>
<comment type="catalytic activity">
    <reaction evidence="8">
        <text>adenosine + phosphate = alpha-D-ribose 1-phosphate + adenine</text>
        <dbReference type="Rhea" id="RHEA:27642"/>
        <dbReference type="ChEBI" id="CHEBI:16335"/>
        <dbReference type="ChEBI" id="CHEBI:16708"/>
        <dbReference type="ChEBI" id="CHEBI:43474"/>
        <dbReference type="ChEBI" id="CHEBI:57720"/>
        <dbReference type="EC" id="2.4.2.1"/>
    </reaction>
    <physiologicalReaction direction="left-to-right" evidence="8">
        <dbReference type="Rhea" id="RHEA:27643"/>
    </physiologicalReaction>
</comment>
<dbReference type="EMBL" id="FWFV01000003">
    <property type="protein sequence ID" value="SLN35868.1"/>
    <property type="molecule type" value="Genomic_DNA"/>
</dbReference>
<dbReference type="GO" id="GO:0017061">
    <property type="term" value="F:S-methyl-5-thioadenosine phosphorylase activity"/>
    <property type="evidence" value="ECO:0007669"/>
    <property type="project" value="UniProtKB-EC"/>
</dbReference>
<dbReference type="Pfam" id="PF02578">
    <property type="entry name" value="Cu-oxidase_4"/>
    <property type="match status" value="1"/>
</dbReference>
<evidence type="ECO:0000313" key="12">
    <source>
        <dbReference type="Proteomes" id="UP000193870"/>
    </source>
</evidence>
<name>A0A1Y5SAC9_9RHOB</name>
<keyword evidence="5" id="KW-0378">Hydrolase</keyword>
<dbReference type="RefSeq" id="WP_085853517.1">
    <property type="nucleotide sequence ID" value="NZ_FOPF01000003.1"/>
</dbReference>
<dbReference type="AlphaFoldDB" id="A0A1Y5SAC9"/>
<organism evidence="11 12">
    <name type="scientific">Palleronia marisminoris</name>
    <dbReference type="NCBI Taxonomy" id="315423"/>
    <lineage>
        <taxon>Bacteria</taxon>
        <taxon>Pseudomonadati</taxon>
        <taxon>Pseudomonadota</taxon>
        <taxon>Alphaproteobacteria</taxon>
        <taxon>Rhodobacterales</taxon>
        <taxon>Roseobacteraceae</taxon>
        <taxon>Palleronia</taxon>
    </lineage>
</organism>
<evidence type="ECO:0000256" key="8">
    <source>
        <dbReference type="ARBA" id="ARBA00048968"/>
    </source>
</evidence>
<dbReference type="CDD" id="cd16833">
    <property type="entry name" value="YfiH"/>
    <property type="match status" value="1"/>
</dbReference>
<gene>
    <name evidence="11" type="primary">yfiH</name>
    <name evidence="11" type="ORF">PAM7066_01517</name>
</gene>
<accession>A0A1Y5SAC9</accession>